<dbReference type="Proteomes" id="UP000245461">
    <property type="component" value="Unassembled WGS sequence"/>
</dbReference>
<comment type="function">
    <text evidence="4 5">Required for flagellar hook formation. May act as a scaffolding protein.</text>
</comment>
<gene>
    <name evidence="8" type="ORF">DKG74_19195</name>
</gene>
<evidence type="ECO:0000256" key="5">
    <source>
        <dbReference type="RuleBase" id="RU362076"/>
    </source>
</evidence>
<dbReference type="InterPro" id="IPR005648">
    <property type="entry name" value="FlgD"/>
</dbReference>
<feature type="domain" description="FlgD/Vpr Ig-like" evidence="6">
    <location>
        <begin position="105"/>
        <end position="177"/>
    </location>
</feature>
<evidence type="ECO:0000259" key="6">
    <source>
        <dbReference type="Pfam" id="PF13860"/>
    </source>
</evidence>
<dbReference type="Pfam" id="PF03963">
    <property type="entry name" value="FlgD"/>
    <property type="match status" value="1"/>
</dbReference>
<dbReference type="AlphaFoldDB" id="A0A317DUR4"/>
<evidence type="ECO:0000313" key="8">
    <source>
        <dbReference type="EMBL" id="PWR18381.1"/>
    </source>
</evidence>
<name>A0A317DUR4_9PROT</name>
<dbReference type="OrthoDB" id="9785233at2"/>
<dbReference type="Gene3D" id="2.30.30.910">
    <property type="match status" value="1"/>
</dbReference>
<dbReference type="Pfam" id="PF13860">
    <property type="entry name" value="FlgD_ig"/>
    <property type="match status" value="1"/>
</dbReference>
<evidence type="ECO:0000259" key="7">
    <source>
        <dbReference type="Pfam" id="PF13861"/>
    </source>
</evidence>
<organism evidence="8 9">
    <name type="scientific">Zavarzinia aquatilis</name>
    <dbReference type="NCBI Taxonomy" id="2211142"/>
    <lineage>
        <taxon>Bacteria</taxon>
        <taxon>Pseudomonadati</taxon>
        <taxon>Pseudomonadota</taxon>
        <taxon>Alphaproteobacteria</taxon>
        <taxon>Rhodospirillales</taxon>
        <taxon>Zavarziniaceae</taxon>
        <taxon>Zavarzinia</taxon>
    </lineage>
</organism>
<protein>
    <recommendedName>
        <fullName evidence="2 5">Basal-body rod modification protein FlgD</fullName>
    </recommendedName>
</protein>
<comment type="similarity">
    <text evidence="1 5">Belongs to the FlgD family.</text>
</comment>
<sequence>MTSVASANAASSTAASSSTTSTATAGLAKNFSTFLTLLTTQLQNQDPLNPMDSNEFTSQLVQFAQVEQSINANSTLSNVLSALQGQATASAVGYIGKEVAVPTATASFDGTTPVTWQYGKDTASASTTLSIVDAKGQTVRSLTGTTAAGTTTYTWDGKDANGDTVDAGKYTLKIAALDSAGKTVTTDISTMSLVTGVDSSGSAIELVTRNGNVAIDEVTNVASAD</sequence>
<evidence type="ECO:0000256" key="2">
    <source>
        <dbReference type="ARBA" id="ARBA00016013"/>
    </source>
</evidence>
<keyword evidence="9" id="KW-1185">Reference proteome</keyword>
<evidence type="ECO:0000256" key="4">
    <source>
        <dbReference type="ARBA" id="ARBA00024746"/>
    </source>
</evidence>
<dbReference type="InterPro" id="IPR025963">
    <property type="entry name" value="FLgD_Tudor"/>
</dbReference>
<evidence type="ECO:0000256" key="3">
    <source>
        <dbReference type="ARBA" id="ARBA00022795"/>
    </source>
</evidence>
<dbReference type="EMBL" id="QGLE01000015">
    <property type="protein sequence ID" value="PWR18381.1"/>
    <property type="molecule type" value="Genomic_DNA"/>
</dbReference>
<evidence type="ECO:0000256" key="1">
    <source>
        <dbReference type="ARBA" id="ARBA00010577"/>
    </source>
</evidence>
<dbReference type="RefSeq" id="WP_109907800.1">
    <property type="nucleotide sequence ID" value="NZ_QGLE01000015.1"/>
</dbReference>
<dbReference type="InterPro" id="IPR025965">
    <property type="entry name" value="FlgD/Vpr_Ig-like"/>
</dbReference>
<keyword evidence="3 5" id="KW-1005">Bacterial flagellum biogenesis</keyword>
<feature type="domain" description="FlgD Tudor-like" evidence="7">
    <location>
        <begin position="88"/>
        <end position="219"/>
    </location>
</feature>
<dbReference type="GO" id="GO:0044781">
    <property type="term" value="P:bacterial-type flagellum organization"/>
    <property type="evidence" value="ECO:0007669"/>
    <property type="project" value="UniProtKB-UniRule"/>
</dbReference>
<evidence type="ECO:0000313" key="9">
    <source>
        <dbReference type="Proteomes" id="UP000245461"/>
    </source>
</evidence>
<reference evidence="8 9" key="1">
    <citation type="submission" date="2018-05" db="EMBL/GenBank/DDBJ databases">
        <title>Zavarzinia sp. HR-AS.</title>
        <authorList>
            <person name="Lee Y."/>
            <person name="Jeon C.O."/>
        </authorList>
    </citation>
    <scope>NUCLEOTIDE SEQUENCE [LARGE SCALE GENOMIC DNA]</scope>
    <source>
        <strain evidence="8 9">HR-AS</strain>
    </source>
</reference>
<proteinExistence type="inferred from homology"/>
<accession>A0A317DUR4</accession>
<dbReference type="Gene3D" id="2.60.40.4070">
    <property type="match status" value="1"/>
</dbReference>
<comment type="caution">
    <text evidence="8">The sequence shown here is derived from an EMBL/GenBank/DDBJ whole genome shotgun (WGS) entry which is preliminary data.</text>
</comment>
<dbReference type="Pfam" id="PF13861">
    <property type="entry name" value="FLgD_tudor"/>
    <property type="match status" value="1"/>
</dbReference>